<proteinExistence type="predicted"/>
<keyword evidence="1" id="KW-0479">Metal-binding</keyword>
<dbReference type="InterPro" id="IPR001584">
    <property type="entry name" value="Integrase_cat-core"/>
</dbReference>
<organism evidence="4">
    <name type="scientific">Tanacetum cinerariifolium</name>
    <name type="common">Dalmatian daisy</name>
    <name type="synonym">Chrysanthemum cinerariifolium</name>
    <dbReference type="NCBI Taxonomy" id="118510"/>
    <lineage>
        <taxon>Eukaryota</taxon>
        <taxon>Viridiplantae</taxon>
        <taxon>Streptophyta</taxon>
        <taxon>Embryophyta</taxon>
        <taxon>Tracheophyta</taxon>
        <taxon>Spermatophyta</taxon>
        <taxon>Magnoliopsida</taxon>
        <taxon>eudicotyledons</taxon>
        <taxon>Gunneridae</taxon>
        <taxon>Pentapetalae</taxon>
        <taxon>asterids</taxon>
        <taxon>campanulids</taxon>
        <taxon>Asterales</taxon>
        <taxon>Asteraceae</taxon>
        <taxon>Asteroideae</taxon>
        <taxon>Anthemideae</taxon>
        <taxon>Anthemidinae</taxon>
        <taxon>Tanacetum</taxon>
    </lineage>
</organism>
<evidence type="ECO:0000256" key="1">
    <source>
        <dbReference type="ARBA" id="ARBA00022723"/>
    </source>
</evidence>
<name>A0A6L2JW93_TANCI</name>
<reference evidence="4" key="1">
    <citation type="journal article" date="2019" name="Sci. Rep.">
        <title>Draft genome of Tanacetum cinerariifolium, the natural source of mosquito coil.</title>
        <authorList>
            <person name="Yamashiro T."/>
            <person name="Shiraishi A."/>
            <person name="Satake H."/>
            <person name="Nakayama K."/>
        </authorList>
    </citation>
    <scope>NUCLEOTIDE SEQUENCE</scope>
</reference>
<dbReference type="AlphaFoldDB" id="A0A6L2JW93"/>
<accession>A0A6L2JW93</accession>
<sequence length="802" mass="92906">MGKTIGELHALLIEYEKCLPKKAVTPQVMAIQGGRIQKANKKSHNAKGKVLQSLKGARKLKQGDLYLYVGNGVRAQVEAIGSFDLVLPNGLVICLGKCHYAPFITRGVVSVSRLVENRFVQCFMDFGISVSRNNVLYFNAIPSNGIYEINMSNHVLNHYRLAHISKKRIEKMQQDGLLKSTDDESFDQYVSCLSSKMTRKSFPHRLERASDVLGLIHIDVFGPLRHVLRQGASYFITFTDDYSRYGYIYLLKHKHKVFETFKVFKNEVENQLEKIIKALRSDRGGEYISQEFKDYLKAYGIVQQLTPPYTPQHNRVSERRNHTLLDMVRSMMNLTNLPLSFWDYALEAVARILNLVPTKKVDKTAYELWFGKVSNLSYLEVWGCEALMKQDTPEKLQQRSVKCIFIGYPKETMGYYFYFLPKNKIVVARYAKFFEKNILSQEVSGRVGDLEEIQDEDTSPSKITSDIPMEVEGFEPPQEEEAPVCRSERPHRAPNRLCLNVEVKEHSLRDLNKPANYKAAMLDPESNKWLDAINAEMQSLKDNQVWRLVDLPPNGIYSNLRVDYEETFSPVADIRAIRILIAIVAFYDYEIWQMDVKTAFLNGYLNEDIYMMQPEGFIDPKHPRKVYKLQRSIYGLKQASRSWNKRFDEEIKILQSVKTYLGKCFAMKDLGEAAFILGIKIYRDRSRRLIGLCQSAYMDKTLKIYRMDNSKRGYIPMKESLDLNKTQGTLTPGEVKRMQNVRYASVNPDELYWTAVKTILKYLRNTKDMYLVYGRNPEAELRVECYYDAGFKTDRYDTKSQT</sequence>
<dbReference type="PANTHER" id="PTHR42648:SF27">
    <property type="entry name" value="RNA-DIRECTED DNA POLYMERASE"/>
    <property type="match status" value="1"/>
</dbReference>
<dbReference type="InterPro" id="IPR012337">
    <property type="entry name" value="RNaseH-like_sf"/>
</dbReference>
<dbReference type="InterPro" id="IPR039537">
    <property type="entry name" value="Retrotran_Ty1/copia-like"/>
</dbReference>
<evidence type="ECO:0000313" key="4">
    <source>
        <dbReference type="EMBL" id="GEU40145.1"/>
    </source>
</evidence>
<dbReference type="GO" id="GO:0016787">
    <property type="term" value="F:hydrolase activity"/>
    <property type="evidence" value="ECO:0007669"/>
    <property type="project" value="UniProtKB-KW"/>
</dbReference>
<dbReference type="GO" id="GO:0015074">
    <property type="term" value="P:DNA integration"/>
    <property type="evidence" value="ECO:0007669"/>
    <property type="project" value="InterPro"/>
</dbReference>
<dbReference type="InterPro" id="IPR057670">
    <property type="entry name" value="SH3_retrovirus"/>
</dbReference>
<feature type="domain" description="Integrase catalytic" evidence="3">
    <location>
        <begin position="199"/>
        <end position="373"/>
    </location>
</feature>
<dbReference type="GO" id="GO:0046872">
    <property type="term" value="F:metal ion binding"/>
    <property type="evidence" value="ECO:0007669"/>
    <property type="project" value="UniProtKB-KW"/>
</dbReference>
<dbReference type="EMBL" id="BKCJ010001265">
    <property type="protein sequence ID" value="GEU40145.1"/>
    <property type="molecule type" value="Genomic_DNA"/>
</dbReference>
<dbReference type="Pfam" id="PF00665">
    <property type="entry name" value="rve"/>
    <property type="match status" value="1"/>
</dbReference>
<evidence type="ECO:0000256" key="2">
    <source>
        <dbReference type="ARBA" id="ARBA00022801"/>
    </source>
</evidence>
<dbReference type="PROSITE" id="PS50994">
    <property type="entry name" value="INTEGRASE"/>
    <property type="match status" value="1"/>
</dbReference>
<dbReference type="InterPro" id="IPR013103">
    <property type="entry name" value="RVT_2"/>
</dbReference>
<dbReference type="InterPro" id="IPR036397">
    <property type="entry name" value="RNaseH_sf"/>
</dbReference>
<keyword evidence="2" id="KW-0378">Hydrolase</keyword>
<dbReference type="Gene3D" id="3.30.420.10">
    <property type="entry name" value="Ribonuclease H-like superfamily/Ribonuclease H"/>
    <property type="match status" value="1"/>
</dbReference>
<dbReference type="SUPFAM" id="SSF53098">
    <property type="entry name" value="Ribonuclease H-like"/>
    <property type="match status" value="1"/>
</dbReference>
<dbReference type="PANTHER" id="PTHR42648">
    <property type="entry name" value="TRANSPOSASE, PUTATIVE-RELATED"/>
    <property type="match status" value="1"/>
</dbReference>
<dbReference type="Pfam" id="PF07727">
    <property type="entry name" value="RVT_2"/>
    <property type="match status" value="1"/>
</dbReference>
<evidence type="ECO:0000259" key="3">
    <source>
        <dbReference type="PROSITE" id="PS50994"/>
    </source>
</evidence>
<gene>
    <name evidence="4" type="ORF">Tci_012123</name>
</gene>
<dbReference type="GO" id="GO:0003676">
    <property type="term" value="F:nucleic acid binding"/>
    <property type="evidence" value="ECO:0007669"/>
    <property type="project" value="InterPro"/>
</dbReference>
<comment type="caution">
    <text evidence="4">The sequence shown here is derived from an EMBL/GenBank/DDBJ whole genome shotgun (WGS) entry which is preliminary data.</text>
</comment>
<dbReference type="Pfam" id="PF25597">
    <property type="entry name" value="SH3_retrovirus"/>
    <property type="match status" value="1"/>
</dbReference>
<protein>
    <recommendedName>
        <fullName evidence="3">Integrase catalytic domain-containing protein</fullName>
    </recommendedName>
</protein>